<organism evidence="2 3">
    <name type="scientific">Mycolicibacterium chitae</name>
    <name type="common">Mycobacterium chitae</name>
    <dbReference type="NCBI Taxonomy" id="1792"/>
    <lineage>
        <taxon>Bacteria</taxon>
        <taxon>Bacillati</taxon>
        <taxon>Actinomycetota</taxon>
        <taxon>Actinomycetes</taxon>
        <taxon>Mycobacteriales</taxon>
        <taxon>Mycobacteriaceae</taxon>
        <taxon>Mycolicibacterium</taxon>
    </lineage>
</organism>
<gene>
    <name evidence="2" type="ORF">NCTC10485_04682</name>
</gene>
<evidence type="ECO:0000313" key="3">
    <source>
        <dbReference type="Proteomes" id="UP000282551"/>
    </source>
</evidence>
<evidence type="ECO:0000313" key="2">
    <source>
        <dbReference type="EMBL" id="VEG50364.1"/>
    </source>
</evidence>
<accession>A0A448IDB9</accession>
<dbReference type="GO" id="GO:0003824">
    <property type="term" value="F:catalytic activity"/>
    <property type="evidence" value="ECO:0007669"/>
    <property type="project" value="UniProtKB-ARBA"/>
</dbReference>
<reference evidence="2 3" key="1">
    <citation type="submission" date="2018-12" db="EMBL/GenBank/DDBJ databases">
        <authorList>
            <consortium name="Pathogen Informatics"/>
        </authorList>
    </citation>
    <scope>NUCLEOTIDE SEQUENCE [LARGE SCALE GENOMIC DNA]</scope>
    <source>
        <strain evidence="2 3">NCTC10485</strain>
    </source>
</reference>
<dbReference type="InterPro" id="IPR029058">
    <property type="entry name" value="AB_hydrolase_fold"/>
</dbReference>
<dbReference type="Proteomes" id="UP000282551">
    <property type="component" value="Chromosome"/>
</dbReference>
<feature type="domain" description="AB hydrolase-1" evidence="1">
    <location>
        <begin position="32"/>
        <end position="266"/>
    </location>
</feature>
<sequence length="282" mass="31215">MRYFNSKRDLQFTDYHADSSHTEPMAVDKPPILLLHGVFGRPSLLRPWTDFLTAAGYACHTPTLPGRDPADEQVLRRTGIADCFEVALRAFDDIDPEPGTPGHKPVVIGHSMGGLLGQKLAAVRDPAALVLLASIPPGVLWPQPKVMHNLLPVLPAILAGRPMLPSERTMRSVPLNTLPRAEQDALLPRLARDSGRVFREMSMGAGSTRVAPEHVRCPVLCVSAGEDRNVAPWISRRIARRYRAQQQVHPGLPHWIIAESAVDQVAPPVLNWLERTLRRAER</sequence>
<name>A0A448IDB9_MYCCI</name>
<dbReference type="Gene3D" id="3.40.50.1820">
    <property type="entry name" value="alpha/beta hydrolase"/>
    <property type="match status" value="1"/>
</dbReference>
<proteinExistence type="predicted"/>
<keyword evidence="3" id="KW-1185">Reference proteome</keyword>
<dbReference type="SUPFAM" id="SSF53474">
    <property type="entry name" value="alpha/beta-Hydrolases"/>
    <property type="match status" value="1"/>
</dbReference>
<dbReference type="PANTHER" id="PTHR43194:SF2">
    <property type="entry name" value="PEROXISOMAL MEMBRANE PROTEIN LPX1"/>
    <property type="match status" value="1"/>
</dbReference>
<dbReference type="EMBL" id="LR134355">
    <property type="protein sequence ID" value="VEG50364.1"/>
    <property type="molecule type" value="Genomic_DNA"/>
</dbReference>
<dbReference type="InterPro" id="IPR050228">
    <property type="entry name" value="Carboxylesterase_BioH"/>
</dbReference>
<dbReference type="Pfam" id="PF12697">
    <property type="entry name" value="Abhydrolase_6"/>
    <property type="match status" value="1"/>
</dbReference>
<protein>
    <submittedName>
        <fullName evidence="2">Lysophospholipase</fullName>
    </submittedName>
</protein>
<evidence type="ECO:0000259" key="1">
    <source>
        <dbReference type="Pfam" id="PF12697"/>
    </source>
</evidence>
<dbReference type="InterPro" id="IPR000073">
    <property type="entry name" value="AB_hydrolase_1"/>
</dbReference>
<dbReference type="PANTHER" id="PTHR43194">
    <property type="entry name" value="HYDROLASE ALPHA/BETA FOLD FAMILY"/>
    <property type="match status" value="1"/>
</dbReference>
<dbReference type="AlphaFoldDB" id="A0A448IDB9"/>
<dbReference type="OrthoDB" id="3810256at2"/>